<evidence type="ECO:0000313" key="2">
    <source>
        <dbReference type="EMBL" id="CAA9481718.1"/>
    </source>
</evidence>
<feature type="compositionally biased region" description="Basic and acidic residues" evidence="1">
    <location>
        <begin position="146"/>
        <end position="162"/>
    </location>
</feature>
<feature type="compositionally biased region" description="Low complexity" evidence="1">
    <location>
        <begin position="94"/>
        <end position="106"/>
    </location>
</feature>
<accession>A0A6J4RUB7</accession>
<name>A0A6J4RUB7_9ACTN</name>
<dbReference type="AlphaFoldDB" id="A0A6J4RUB7"/>
<proteinExistence type="predicted"/>
<dbReference type="EMBL" id="CADCVO010000186">
    <property type="protein sequence ID" value="CAA9481718.1"/>
    <property type="molecule type" value="Genomic_DNA"/>
</dbReference>
<feature type="compositionally biased region" description="Basic residues" evidence="1">
    <location>
        <begin position="233"/>
        <end position="248"/>
    </location>
</feature>
<reference evidence="2" key="1">
    <citation type="submission" date="2020-02" db="EMBL/GenBank/DDBJ databases">
        <authorList>
            <person name="Meier V. D."/>
        </authorList>
    </citation>
    <scope>NUCLEOTIDE SEQUENCE</scope>
    <source>
        <strain evidence="2">AVDCRST_MAG13</strain>
    </source>
</reference>
<feature type="non-terminal residue" evidence="2">
    <location>
        <position position="259"/>
    </location>
</feature>
<feature type="compositionally biased region" description="Basic and acidic residues" evidence="1">
    <location>
        <begin position="199"/>
        <end position="212"/>
    </location>
</feature>
<sequence>GDPGRLPRGRARRGAPQPHPRVQEPGAARARRALPARLPAGLRGRALGGAGRPGLRLSRGLHGLPVRVRLPAGGGVRRRVHRLRRRGGLRVRLHPAPAARRAAPGGAHRGLRAGGTRPVRAHGDRRLPRGAPGRHAGRGRSRAARRPRDARAARQRRGDALRHRPVHAGAHDAGGAPRADPRLPDPLHGARLRPARPPRGLDRHGRGREPRHPPARGGPGPARGPAGRDPRGARRRPRGRGRTRRLRPARPAGGRAGGV</sequence>
<feature type="compositionally biased region" description="Low complexity" evidence="1">
    <location>
        <begin position="35"/>
        <end position="45"/>
    </location>
</feature>
<protein>
    <submittedName>
        <fullName evidence="2">Uncharacterized protein</fullName>
    </submittedName>
</protein>
<gene>
    <name evidence="2" type="ORF">AVDCRST_MAG13-1207</name>
</gene>
<feature type="region of interest" description="Disordered" evidence="1">
    <location>
        <begin position="94"/>
        <end position="259"/>
    </location>
</feature>
<evidence type="ECO:0000256" key="1">
    <source>
        <dbReference type="SAM" id="MobiDB-lite"/>
    </source>
</evidence>
<feature type="region of interest" description="Disordered" evidence="1">
    <location>
        <begin position="1"/>
        <end position="59"/>
    </location>
</feature>
<organism evidence="2">
    <name type="scientific">uncultured Solirubrobacteraceae bacterium</name>
    <dbReference type="NCBI Taxonomy" id="1162706"/>
    <lineage>
        <taxon>Bacteria</taxon>
        <taxon>Bacillati</taxon>
        <taxon>Actinomycetota</taxon>
        <taxon>Thermoleophilia</taxon>
        <taxon>Solirubrobacterales</taxon>
        <taxon>Solirubrobacteraceae</taxon>
        <taxon>environmental samples</taxon>
    </lineage>
</organism>
<feature type="compositionally biased region" description="Basic residues" evidence="1">
    <location>
        <begin position="135"/>
        <end position="145"/>
    </location>
</feature>
<feature type="non-terminal residue" evidence="2">
    <location>
        <position position="1"/>
    </location>
</feature>